<dbReference type="CDD" id="cd05471">
    <property type="entry name" value="pepsin_like"/>
    <property type="match status" value="1"/>
</dbReference>
<dbReference type="InterPro" id="IPR001969">
    <property type="entry name" value="Aspartic_peptidase_AS"/>
</dbReference>
<evidence type="ECO:0000256" key="2">
    <source>
        <dbReference type="RuleBase" id="RU000454"/>
    </source>
</evidence>
<evidence type="ECO:0000313" key="6">
    <source>
        <dbReference type="Proteomes" id="UP001303046"/>
    </source>
</evidence>
<dbReference type="PANTHER" id="PTHR47966">
    <property type="entry name" value="BETA-SITE APP-CLEAVING ENZYME, ISOFORM A-RELATED"/>
    <property type="match status" value="1"/>
</dbReference>
<proteinExistence type="inferred from homology"/>
<gene>
    <name evidence="5" type="primary">Necator_chrIV.g17227</name>
    <name evidence="5" type="ORF">RB195_003929</name>
</gene>
<dbReference type="InterPro" id="IPR033121">
    <property type="entry name" value="PEPTIDASE_A1"/>
</dbReference>
<feature type="chain" id="PRO_5047167562" description="Peptidase A1 domain-containing protein" evidence="3">
    <location>
        <begin position="17"/>
        <end position="425"/>
    </location>
</feature>
<name>A0ABR1DQW3_NECAM</name>
<evidence type="ECO:0000313" key="5">
    <source>
        <dbReference type="EMBL" id="KAK6752819.1"/>
    </source>
</evidence>
<dbReference type="SUPFAM" id="SSF50630">
    <property type="entry name" value="Acid proteases"/>
    <property type="match status" value="1"/>
</dbReference>
<accession>A0ABR1DQW3</accession>
<dbReference type="PRINTS" id="PR00792">
    <property type="entry name" value="PEPSIN"/>
</dbReference>
<dbReference type="InterPro" id="IPR034164">
    <property type="entry name" value="Pepsin-like_dom"/>
</dbReference>
<dbReference type="Gene3D" id="2.40.70.10">
    <property type="entry name" value="Acid Proteases"/>
    <property type="match status" value="2"/>
</dbReference>
<comment type="caution">
    <text evidence="5">The sequence shown here is derived from an EMBL/GenBank/DDBJ whole genome shotgun (WGS) entry which is preliminary data.</text>
</comment>
<protein>
    <recommendedName>
        <fullName evidence="4">Peptidase A1 domain-containing protein</fullName>
    </recommendedName>
</protein>
<sequence>MRSILVLVALIGCIAAGVYKIPLKRITPPMIKMLRAGTWETYVEGMRKRQLQLLKERKVHIQDVLGYANMEYLGEITIGTPQQKFLVVLDTGSSNLWVPDDSCYKEKRPDRCLVSNCDAGLVCQVFCPDPKCCEHTREFKQVNACKDKHRFDQKNSNTYVKTNKTWAIAYGTGDARGFFGRDTVRLGAEGKDQLVINDTWFGQAEHIAEFFSNTFLDGILGLAFQELSEGGVAPPIIRAIDLGLLDQPIFTVYFENVGDKEGVYGGAFTWGGLDPDHCEDEVTYEQLTEATYWQFRLKGVSSKNFSSTAGWEAISDTGTSLNGAPKGILRSIARQYNGQYVASQGLYVVDCSKNVTVDVTIGDRNYTMTAKNLVLEIQADICIMAFFEMDMFIGPAWILGDPFIREYCNIHDIEKKRIGFAAVKH</sequence>
<feature type="domain" description="Peptidase A1" evidence="4">
    <location>
        <begin position="72"/>
        <end position="421"/>
    </location>
</feature>
<dbReference type="EMBL" id="JAVFWL010000004">
    <property type="protein sequence ID" value="KAK6752819.1"/>
    <property type="molecule type" value="Genomic_DNA"/>
</dbReference>
<organism evidence="5 6">
    <name type="scientific">Necator americanus</name>
    <name type="common">Human hookworm</name>
    <dbReference type="NCBI Taxonomy" id="51031"/>
    <lineage>
        <taxon>Eukaryota</taxon>
        <taxon>Metazoa</taxon>
        <taxon>Ecdysozoa</taxon>
        <taxon>Nematoda</taxon>
        <taxon>Chromadorea</taxon>
        <taxon>Rhabditida</taxon>
        <taxon>Rhabditina</taxon>
        <taxon>Rhabditomorpha</taxon>
        <taxon>Strongyloidea</taxon>
        <taxon>Ancylostomatidae</taxon>
        <taxon>Bunostominae</taxon>
        <taxon>Necator</taxon>
    </lineage>
</organism>
<keyword evidence="2" id="KW-0378">Hydrolase</keyword>
<comment type="similarity">
    <text evidence="1 2">Belongs to the peptidase A1 family.</text>
</comment>
<evidence type="ECO:0000256" key="3">
    <source>
        <dbReference type="SAM" id="SignalP"/>
    </source>
</evidence>
<dbReference type="InterPro" id="IPR021109">
    <property type="entry name" value="Peptidase_aspartic_dom_sf"/>
</dbReference>
<dbReference type="PANTHER" id="PTHR47966:SF5">
    <property type="entry name" value="ASPARTIC PROTEASE 10"/>
    <property type="match status" value="1"/>
</dbReference>
<dbReference type="PROSITE" id="PS51767">
    <property type="entry name" value="PEPTIDASE_A1"/>
    <property type="match status" value="1"/>
</dbReference>
<keyword evidence="3" id="KW-0732">Signal</keyword>
<reference evidence="5 6" key="1">
    <citation type="submission" date="2023-08" db="EMBL/GenBank/DDBJ databases">
        <title>A Necator americanus chromosomal reference genome.</title>
        <authorList>
            <person name="Ilik V."/>
            <person name="Petrzelkova K.J."/>
            <person name="Pardy F."/>
            <person name="Fuh T."/>
            <person name="Niatou-Singa F.S."/>
            <person name="Gouil Q."/>
            <person name="Baker L."/>
            <person name="Ritchie M.E."/>
            <person name="Jex A.R."/>
            <person name="Gazzola D."/>
            <person name="Li H."/>
            <person name="Toshio Fujiwara R."/>
            <person name="Zhan B."/>
            <person name="Aroian R.V."/>
            <person name="Pafco B."/>
            <person name="Schwarz E.M."/>
        </authorList>
    </citation>
    <scope>NUCLEOTIDE SEQUENCE [LARGE SCALE GENOMIC DNA]</scope>
    <source>
        <strain evidence="5 6">Aroian</strain>
        <tissue evidence="5">Whole animal</tissue>
    </source>
</reference>
<feature type="signal peptide" evidence="3">
    <location>
        <begin position="1"/>
        <end position="16"/>
    </location>
</feature>
<evidence type="ECO:0000259" key="4">
    <source>
        <dbReference type="PROSITE" id="PS51767"/>
    </source>
</evidence>
<dbReference type="PROSITE" id="PS00141">
    <property type="entry name" value="ASP_PROTEASE"/>
    <property type="match status" value="1"/>
</dbReference>
<dbReference type="Pfam" id="PF00026">
    <property type="entry name" value="Asp"/>
    <property type="match status" value="1"/>
</dbReference>
<evidence type="ECO:0000256" key="1">
    <source>
        <dbReference type="ARBA" id="ARBA00007447"/>
    </source>
</evidence>
<keyword evidence="2" id="KW-0645">Protease</keyword>
<keyword evidence="6" id="KW-1185">Reference proteome</keyword>
<dbReference type="InterPro" id="IPR001461">
    <property type="entry name" value="Aspartic_peptidase_A1"/>
</dbReference>
<dbReference type="Proteomes" id="UP001303046">
    <property type="component" value="Unassembled WGS sequence"/>
</dbReference>
<keyword evidence="2" id="KW-0064">Aspartyl protease</keyword>